<dbReference type="GO" id="GO:0003254">
    <property type="term" value="P:regulation of membrane depolarization"/>
    <property type="evidence" value="ECO:0007669"/>
    <property type="project" value="TreeGrafter"/>
</dbReference>
<dbReference type="GO" id="GO:0005249">
    <property type="term" value="F:voltage-gated potassium channel activity"/>
    <property type="evidence" value="ECO:0007669"/>
    <property type="project" value="TreeGrafter"/>
</dbReference>
<dbReference type="GO" id="GO:0035725">
    <property type="term" value="P:sodium ion transmembrane transport"/>
    <property type="evidence" value="ECO:0007669"/>
    <property type="project" value="TreeGrafter"/>
</dbReference>
<dbReference type="AlphaFoldDB" id="A0AAV8VG54"/>
<dbReference type="EMBL" id="JANEYG010000099">
    <property type="protein sequence ID" value="KAJ8913213.1"/>
    <property type="molecule type" value="Genomic_DNA"/>
</dbReference>
<proteinExistence type="predicted"/>
<feature type="transmembrane region" description="Helical" evidence="1">
    <location>
        <begin position="81"/>
        <end position="102"/>
    </location>
</feature>
<name>A0AAV8VG54_9CUCU</name>
<feature type="transmembrane region" description="Helical" evidence="1">
    <location>
        <begin position="228"/>
        <end position="250"/>
    </location>
</feature>
<dbReference type="InterPro" id="IPR051413">
    <property type="entry name" value="K/Na_HCN_channel"/>
</dbReference>
<evidence type="ECO:0000256" key="1">
    <source>
        <dbReference type="SAM" id="Phobius"/>
    </source>
</evidence>
<dbReference type="GO" id="GO:0098855">
    <property type="term" value="C:HCN channel complex"/>
    <property type="evidence" value="ECO:0007669"/>
    <property type="project" value="TreeGrafter"/>
</dbReference>
<keyword evidence="1" id="KW-0472">Membrane</keyword>
<evidence type="ECO:0000313" key="3">
    <source>
        <dbReference type="EMBL" id="KAJ8913213.1"/>
    </source>
</evidence>
<dbReference type="PANTHER" id="PTHR45689">
    <property type="entry name" value="I[[H]] CHANNEL, ISOFORM E"/>
    <property type="match status" value="1"/>
</dbReference>
<feature type="transmembrane region" description="Helical" evidence="1">
    <location>
        <begin position="108"/>
        <end position="131"/>
    </location>
</feature>
<reference evidence="3 4" key="1">
    <citation type="journal article" date="2023" name="Insect Mol. Biol.">
        <title>Genome sequencing provides insights into the evolution of gene families encoding plant cell wall-degrading enzymes in longhorned beetles.</title>
        <authorList>
            <person name="Shin N.R."/>
            <person name="Okamura Y."/>
            <person name="Kirsch R."/>
            <person name="Pauchet Y."/>
        </authorList>
    </citation>
    <scope>NUCLEOTIDE SEQUENCE [LARGE SCALE GENOMIC DNA]</scope>
    <source>
        <strain evidence="3">EAD_L_NR</strain>
    </source>
</reference>
<dbReference type="InterPro" id="IPR018490">
    <property type="entry name" value="cNMP-bd_dom_sf"/>
</dbReference>
<keyword evidence="4" id="KW-1185">Reference proteome</keyword>
<sequence>MVQDDEAGYVHKCGLTPDEATRRLTKCKKLVHSLFLVSPTNPMRISYFKSDLSVRLEQERHLRINPYAIHPFSKFRSMYEIYLIVLYTCALAVKPFNAFIRAEHVPRMYVYNKCILLLDFLCIMDMFISFFTGYVHQPHLSNIIELRSSRIIQHYILGPYFICDLLSSIPKQLFFDTNAVVNYTTKEHYISTVLDVFMFLKIVRIKLVFSYIQTTAQMLRLRGNSGPFIICIVMLTMFIVHLATCFQFGVPKIAVAFGEHRRNESWIHKNNLDGQSLFSQYIHAFFKASADILGIEQNLYGFFLYEEYLITLLTFFIGKLLVGFVWLILAMIILKSRSIDIKFLGLINQLEEYMKRKKLPMNLRERISQYYHYKYQKRYFKEEFIRNALPETINKEVKMHICKTMIKSVSLLSELTYEEVSSMVEYLIPEIFLPQDTIIQHGTYGEAMYFLSNGTVAVYTRSGKEICHLQDGAYFGEISLLIPGQTRNASIIAIETSQVYRLTRRDFERCLLKNTVVLEKVMATAEERLKEATHIEDEYKKYLFEQAYTTDFTTYT</sequence>
<evidence type="ECO:0000259" key="2">
    <source>
        <dbReference type="PROSITE" id="PS50042"/>
    </source>
</evidence>
<gene>
    <name evidence="3" type="ORF">NQ315_016156</name>
</gene>
<feature type="transmembrane region" description="Helical" evidence="1">
    <location>
        <begin position="308"/>
        <end position="334"/>
    </location>
</feature>
<dbReference type="CDD" id="cd00038">
    <property type="entry name" value="CAP_ED"/>
    <property type="match status" value="1"/>
</dbReference>
<dbReference type="Gene3D" id="2.60.120.10">
    <property type="entry name" value="Jelly Rolls"/>
    <property type="match status" value="1"/>
</dbReference>
<organism evidence="3 4">
    <name type="scientific">Exocentrus adspersus</name>
    <dbReference type="NCBI Taxonomy" id="1586481"/>
    <lineage>
        <taxon>Eukaryota</taxon>
        <taxon>Metazoa</taxon>
        <taxon>Ecdysozoa</taxon>
        <taxon>Arthropoda</taxon>
        <taxon>Hexapoda</taxon>
        <taxon>Insecta</taxon>
        <taxon>Pterygota</taxon>
        <taxon>Neoptera</taxon>
        <taxon>Endopterygota</taxon>
        <taxon>Coleoptera</taxon>
        <taxon>Polyphaga</taxon>
        <taxon>Cucujiformia</taxon>
        <taxon>Chrysomeloidea</taxon>
        <taxon>Cerambycidae</taxon>
        <taxon>Lamiinae</taxon>
        <taxon>Acanthocinini</taxon>
        <taxon>Exocentrus</taxon>
    </lineage>
</organism>
<dbReference type="PROSITE" id="PS50042">
    <property type="entry name" value="CNMP_BINDING_3"/>
    <property type="match status" value="1"/>
</dbReference>
<dbReference type="Gene3D" id="1.10.287.630">
    <property type="entry name" value="Helix hairpin bin"/>
    <property type="match status" value="1"/>
</dbReference>
<evidence type="ECO:0000313" key="4">
    <source>
        <dbReference type="Proteomes" id="UP001159042"/>
    </source>
</evidence>
<keyword evidence="1" id="KW-0812">Transmembrane</keyword>
<dbReference type="Proteomes" id="UP001159042">
    <property type="component" value="Unassembled WGS sequence"/>
</dbReference>
<keyword evidence="1" id="KW-1133">Transmembrane helix</keyword>
<dbReference type="InterPro" id="IPR014710">
    <property type="entry name" value="RmlC-like_jellyroll"/>
</dbReference>
<dbReference type="InterPro" id="IPR000595">
    <property type="entry name" value="cNMP-bd_dom"/>
</dbReference>
<feature type="transmembrane region" description="Helical" evidence="1">
    <location>
        <begin position="189"/>
        <end position="207"/>
    </location>
</feature>
<accession>A0AAV8VG54</accession>
<feature type="domain" description="Cyclic nucleotide-binding" evidence="2">
    <location>
        <begin position="411"/>
        <end position="528"/>
    </location>
</feature>
<comment type="caution">
    <text evidence="3">The sequence shown here is derived from an EMBL/GenBank/DDBJ whole genome shotgun (WGS) entry which is preliminary data.</text>
</comment>
<dbReference type="SMART" id="SM00100">
    <property type="entry name" value="cNMP"/>
    <property type="match status" value="1"/>
</dbReference>
<dbReference type="PANTHER" id="PTHR45689:SF14">
    <property type="entry name" value="CYCLIC NUCLEOTIDE-GATED CATION CHANNEL SUBUNIT A-LIKE PROTEIN"/>
    <property type="match status" value="1"/>
</dbReference>
<dbReference type="SUPFAM" id="SSF51206">
    <property type="entry name" value="cAMP-binding domain-like"/>
    <property type="match status" value="1"/>
</dbReference>
<protein>
    <recommendedName>
        <fullName evidence="2">Cyclic nucleotide-binding domain-containing protein</fullName>
    </recommendedName>
</protein>
<dbReference type="Pfam" id="PF00027">
    <property type="entry name" value="cNMP_binding"/>
    <property type="match status" value="1"/>
</dbReference>